<dbReference type="GO" id="GO:0009245">
    <property type="term" value="P:lipid A biosynthetic process"/>
    <property type="evidence" value="ECO:0007669"/>
    <property type="project" value="UniProtKB-UniRule"/>
</dbReference>
<keyword evidence="9 12" id="KW-0862">Zinc</keyword>
<evidence type="ECO:0000256" key="9">
    <source>
        <dbReference type="ARBA" id="ARBA00022833"/>
    </source>
</evidence>
<dbReference type="PANTHER" id="PTHR33694:SF1">
    <property type="entry name" value="UDP-3-O-ACYL-N-ACETYLGLUCOSAMINE DEACETYLASE 1, MITOCHONDRIAL-RELATED"/>
    <property type="match status" value="1"/>
</dbReference>
<dbReference type="GO" id="GO:0103117">
    <property type="term" value="F:UDP-3-O-acyl-N-acetylglucosamine deacetylase activity"/>
    <property type="evidence" value="ECO:0007669"/>
    <property type="project" value="UniProtKB-UniRule"/>
</dbReference>
<dbReference type="NCBIfam" id="TIGR00325">
    <property type="entry name" value="lpxC"/>
    <property type="match status" value="1"/>
</dbReference>
<dbReference type="EMBL" id="AP019860">
    <property type="protein sequence ID" value="BBM81827.1"/>
    <property type="molecule type" value="Genomic_DNA"/>
</dbReference>
<dbReference type="OrthoDB" id="9772788at2"/>
<proteinExistence type="inferred from homology"/>
<feature type="binding site" evidence="12">
    <location>
        <position position="231"/>
    </location>
    <ligand>
        <name>Zn(2+)</name>
        <dbReference type="ChEBI" id="CHEBI:29105"/>
    </ligand>
</feature>
<dbReference type="InterPro" id="IPR011334">
    <property type="entry name" value="UDP-acyl_GlcNac_deAcase_C"/>
</dbReference>
<comment type="pathway">
    <text evidence="3 12">Glycolipid biosynthesis; lipid IV(A) biosynthesis; lipid IV(A) from (3R)-3-hydroxytetradecanoyl-[acyl-carrier-protein] and UDP-N-acetyl-alpha-D-glucosamine: step 2/6.</text>
</comment>
<evidence type="ECO:0000256" key="3">
    <source>
        <dbReference type="ARBA" id="ARBA00005002"/>
    </source>
</evidence>
<dbReference type="InterPro" id="IPR020568">
    <property type="entry name" value="Ribosomal_Su5_D2-typ_SF"/>
</dbReference>
<dbReference type="Gene3D" id="3.30.1700.10">
    <property type="entry name" value="lpxc deacetylase, domain 2"/>
    <property type="match status" value="1"/>
</dbReference>
<evidence type="ECO:0000313" key="14">
    <source>
        <dbReference type="Proteomes" id="UP000326354"/>
    </source>
</evidence>
<dbReference type="Gene3D" id="3.30.230.20">
    <property type="entry name" value="lpxc deacetylase, domain 1"/>
    <property type="match status" value="1"/>
</dbReference>
<keyword evidence="14" id="KW-1185">Reference proteome</keyword>
<dbReference type="InterPro" id="IPR004463">
    <property type="entry name" value="UDP-acyl_GlcNac_deAcase"/>
</dbReference>
<feature type="active site" description="Proton donor" evidence="12">
    <location>
        <position position="258"/>
    </location>
</feature>
<dbReference type="KEGG" id="uam:UABAM_00166"/>
<evidence type="ECO:0000256" key="10">
    <source>
        <dbReference type="ARBA" id="ARBA00023098"/>
    </source>
</evidence>
<comment type="function">
    <text evidence="2 12">Catalyzes the hydrolysis of UDP-3-O-myristoyl-N-acetylglucosamine to form UDP-3-O-myristoylglucosamine and acetate, the committed step in lipid A biosynthesis.</text>
</comment>
<dbReference type="EC" id="3.5.1.108" evidence="4 12"/>
<keyword evidence="10 12" id="KW-0443">Lipid metabolism</keyword>
<evidence type="ECO:0000256" key="6">
    <source>
        <dbReference type="ARBA" id="ARBA00022556"/>
    </source>
</evidence>
<gene>
    <name evidence="12" type="primary">lpxC</name>
    <name evidence="13" type="ORF">UABAM_00166</name>
</gene>
<comment type="catalytic activity">
    <reaction evidence="11 12">
        <text>a UDP-3-O-[(3R)-3-hydroxyacyl]-N-acetyl-alpha-D-glucosamine + H2O = a UDP-3-O-[(3R)-3-hydroxyacyl]-alpha-D-glucosamine + acetate</text>
        <dbReference type="Rhea" id="RHEA:67816"/>
        <dbReference type="ChEBI" id="CHEBI:15377"/>
        <dbReference type="ChEBI" id="CHEBI:30089"/>
        <dbReference type="ChEBI" id="CHEBI:137740"/>
        <dbReference type="ChEBI" id="CHEBI:173225"/>
        <dbReference type="EC" id="3.5.1.108"/>
    </reaction>
</comment>
<dbReference type="HAMAP" id="MF_00388">
    <property type="entry name" value="LpxC"/>
    <property type="match status" value="1"/>
</dbReference>
<dbReference type="GO" id="GO:0046872">
    <property type="term" value="F:metal ion binding"/>
    <property type="evidence" value="ECO:0007669"/>
    <property type="project" value="UniProtKB-KW"/>
</dbReference>
<comment type="cofactor">
    <cofactor evidence="1 12">
        <name>Zn(2+)</name>
        <dbReference type="ChEBI" id="CHEBI:29105"/>
    </cofactor>
</comment>
<evidence type="ECO:0000256" key="4">
    <source>
        <dbReference type="ARBA" id="ARBA00012745"/>
    </source>
</evidence>
<evidence type="ECO:0000256" key="5">
    <source>
        <dbReference type="ARBA" id="ARBA00022516"/>
    </source>
</evidence>
<keyword evidence="6 12" id="KW-0441">Lipid A biosynthesis</keyword>
<evidence type="ECO:0000313" key="13">
    <source>
        <dbReference type="EMBL" id="BBM81827.1"/>
    </source>
</evidence>
<dbReference type="AlphaFoldDB" id="A0A5S9IHS4"/>
<protein>
    <recommendedName>
        <fullName evidence="4 12">UDP-3-O-acyl-N-acetylglucosamine deacetylase</fullName>
        <shortName evidence="12">UDP-3-O-acyl-GlcNAc deacetylase</shortName>
        <ecNumber evidence="4 12">3.5.1.108</ecNumber>
    </recommendedName>
    <alternativeName>
        <fullName evidence="12">UDP-3-O-[R-3-hydroxymyristoyl]-N-acetylglucosamine deacetylase</fullName>
    </alternativeName>
</protein>
<evidence type="ECO:0000256" key="11">
    <source>
        <dbReference type="ARBA" id="ARBA00024535"/>
    </source>
</evidence>
<dbReference type="RefSeq" id="WP_151966093.1">
    <property type="nucleotide sequence ID" value="NZ_AP019860.1"/>
</dbReference>
<reference evidence="13 14" key="1">
    <citation type="submission" date="2019-08" db="EMBL/GenBank/DDBJ databases">
        <title>Complete genome sequence of Candidatus Uab amorphum.</title>
        <authorList>
            <person name="Shiratori T."/>
            <person name="Suzuki S."/>
            <person name="Kakizawa Y."/>
            <person name="Ishida K."/>
        </authorList>
    </citation>
    <scope>NUCLEOTIDE SEQUENCE [LARGE SCALE GENOMIC DNA]</scope>
    <source>
        <strain evidence="13 14">SRT547</strain>
    </source>
</reference>
<dbReference type="InterPro" id="IPR015870">
    <property type="entry name" value="UDP-acyl_N-AcGlcN_deAcase_N"/>
</dbReference>
<keyword evidence="8 12" id="KW-0378">Hydrolase</keyword>
<evidence type="ECO:0000256" key="7">
    <source>
        <dbReference type="ARBA" id="ARBA00022723"/>
    </source>
</evidence>
<evidence type="ECO:0000256" key="12">
    <source>
        <dbReference type="HAMAP-Rule" id="MF_00388"/>
    </source>
</evidence>
<dbReference type="SUPFAM" id="SSF54211">
    <property type="entry name" value="Ribosomal protein S5 domain 2-like"/>
    <property type="match status" value="2"/>
</dbReference>
<evidence type="ECO:0000256" key="2">
    <source>
        <dbReference type="ARBA" id="ARBA00002923"/>
    </source>
</evidence>
<sequence>MATISNIAHFEGIGLHTGENVKLNIHPADTGHGVVFVRTDIESRPKVPASIDYIDYRQRRTALVNDGVEIQTPEHFLAACYGLGIDNLLVEISGPELPGADGSALPFCQALMDAGIEEQGTGKTIKIDSELQVDRDKASIKAMPDTGFHIEYTLDHDLDFFPKQVFSLEITKDSFIKEIAPARTFVLKKEVEALQKFGLGKGATVKNTLVIDDDGSIIDNELRFADEFTRHKILDIVGDFFLLGARLEGKLYAHRSGHNLNALLVEKIQACQS</sequence>
<feature type="binding site" evidence="12">
    <location>
        <position position="235"/>
    </location>
    <ligand>
        <name>Zn(2+)</name>
        <dbReference type="ChEBI" id="CHEBI:29105"/>
    </ligand>
</feature>
<comment type="similarity">
    <text evidence="12">Belongs to the LpxC family.</text>
</comment>
<name>A0A5S9IHS4_UABAM</name>
<dbReference type="PANTHER" id="PTHR33694">
    <property type="entry name" value="UDP-3-O-ACYL-N-ACETYLGLUCOSAMINE DEACETYLASE 1, MITOCHONDRIAL-RELATED"/>
    <property type="match status" value="1"/>
</dbReference>
<organism evidence="13 14">
    <name type="scientific">Uabimicrobium amorphum</name>
    <dbReference type="NCBI Taxonomy" id="2596890"/>
    <lineage>
        <taxon>Bacteria</taxon>
        <taxon>Pseudomonadati</taxon>
        <taxon>Planctomycetota</taxon>
        <taxon>Candidatus Uabimicrobiia</taxon>
        <taxon>Candidatus Uabimicrobiales</taxon>
        <taxon>Candidatus Uabimicrobiaceae</taxon>
        <taxon>Candidatus Uabimicrobium</taxon>
    </lineage>
</organism>
<evidence type="ECO:0000256" key="1">
    <source>
        <dbReference type="ARBA" id="ARBA00001947"/>
    </source>
</evidence>
<feature type="binding site" evidence="12">
    <location>
        <position position="75"/>
    </location>
    <ligand>
        <name>Zn(2+)</name>
        <dbReference type="ChEBI" id="CHEBI:29105"/>
    </ligand>
</feature>
<accession>A0A5S9IHS4</accession>
<evidence type="ECO:0000256" key="8">
    <source>
        <dbReference type="ARBA" id="ARBA00022801"/>
    </source>
</evidence>
<dbReference type="UniPathway" id="UPA00359">
    <property type="reaction ID" value="UER00478"/>
</dbReference>
<dbReference type="Pfam" id="PF03331">
    <property type="entry name" value="LpxC"/>
    <property type="match status" value="1"/>
</dbReference>
<dbReference type="GO" id="GO:0016020">
    <property type="term" value="C:membrane"/>
    <property type="evidence" value="ECO:0007669"/>
    <property type="project" value="GOC"/>
</dbReference>
<keyword evidence="5 12" id="KW-0444">Lipid biosynthesis</keyword>
<dbReference type="Proteomes" id="UP000326354">
    <property type="component" value="Chromosome"/>
</dbReference>
<keyword evidence="7 12" id="KW-0479">Metal-binding</keyword>